<feature type="region of interest" description="Disordered" evidence="3">
    <location>
        <begin position="299"/>
        <end position="324"/>
    </location>
</feature>
<dbReference type="GO" id="GO:0004888">
    <property type="term" value="F:transmembrane signaling receptor activity"/>
    <property type="evidence" value="ECO:0007669"/>
    <property type="project" value="TreeGrafter"/>
</dbReference>
<keyword evidence="2" id="KW-1015">Disulfide bond</keyword>
<organism evidence="5 6">
    <name type="scientific">Ficedula albicollis</name>
    <name type="common">Collared flycatcher</name>
    <name type="synonym">Muscicapa albicollis</name>
    <dbReference type="NCBI Taxonomy" id="59894"/>
    <lineage>
        <taxon>Eukaryota</taxon>
        <taxon>Metazoa</taxon>
        <taxon>Chordata</taxon>
        <taxon>Craniata</taxon>
        <taxon>Vertebrata</taxon>
        <taxon>Euteleostomi</taxon>
        <taxon>Archelosauria</taxon>
        <taxon>Archosauria</taxon>
        <taxon>Dinosauria</taxon>
        <taxon>Saurischia</taxon>
        <taxon>Theropoda</taxon>
        <taxon>Coelurosauria</taxon>
        <taxon>Aves</taxon>
        <taxon>Neognathae</taxon>
        <taxon>Neoaves</taxon>
        <taxon>Telluraves</taxon>
        <taxon>Australaves</taxon>
        <taxon>Passeriformes</taxon>
        <taxon>Muscicapidae</taxon>
        <taxon>Ficedula</taxon>
    </lineage>
</organism>
<dbReference type="GO" id="GO:0007166">
    <property type="term" value="P:cell surface receptor signaling pathway"/>
    <property type="evidence" value="ECO:0007669"/>
    <property type="project" value="TreeGrafter"/>
</dbReference>
<dbReference type="GO" id="GO:0009897">
    <property type="term" value="C:external side of plasma membrane"/>
    <property type="evidence" value="ECO:0007669"/>
    <property type="project" value="TreeGrafter"/>
</dbReference>
<reference evidence="5" key="3">
    <citation type="submission" date="2025-09" db="UniProtKB">
        <authorList>
            <consortium name="Ensembl"/>
        </authorList>
    </citation>
    <scope>IDENTIFICATION</scope>
</reference>
<dbReference type="SUPFAM" id="SSF48726">
    <property type="entry name" value="Immunoglobulin"/>
    <property type="match status" value="2"/>
</dbReference>
<dbReference type="InterPro" id="IPR050488">
    <property type="entry name" value="Ig_Fc_receptor"/>
</dbReference>
<dbReference type="InterPro" id="IPR013783">
    <property type="entry name" value="Ig-like_fold"/>
</dbReference>
<reference evidence="5 6" key="1">
    <citation type="journal article" date="2012" name="Nature">
        <title>The genomic landscape of species divergence in Ficedula flycatchers.</title>
        <authorList>
            <person name="Ellegren H."/>
            <person name="Smeds L."/>
            <person name="Burri R."/>
            <person name="Olason P.I."/>
            <person name="Backstrom N."/>
            <person name="Kawakami T."/>
            <person name="Kunstner A."/>
            <person name="Makinen H."/>
            <person name="Nadachowska-Brzyska K."/>
            <person name="Qvarnstrom A."/>
            <person name="Uebbing S."/>
            <person name="Wolf J.B."/>
        </authorList>
    </citation>
    <scope>NUCLEOTIDE SEQUENCE [LARGE SCALE GENOMIC DNA]</scope>
</reference>
<keyword evidence="6" id="KW-1185">Reference proteome</keyword>
<accession>A0A803VG42</accession>
<dbReference type="InterPro" id="IPR007110">
    <property type="entry name" value="Ig-like_dom"/>
</dbReference>
<dbReference type="PANTHER" id="PTHR11481">
    <property type="entry name" value="IMMUNOGLOBULIN FC RECEPTOR"/>
    <property type="match status" value="1"/>
</dbReference>
<evidence type="ECO:0000256" key="1">
    <source>
        <dbReference type="ARBA" id="ARBA00022729"/>
    </source>
</evidence>
<dbReference type="Ensembl" id="ENSFALT00000043567.1">
    <property type="protein sequence ID" value="ENSFALP00000021698.1"/>
    <property type="gene ID" value="ENSFALG00000025806.1"/>
</dbReference>
<protein>
    <recommendedName>
        <fullName evidence="4">Ig-like domain-containing protein</fullName>
    </recommendedName>
</protein>
<sequence>VPMSGPSPGRPCCPCPRGVRATRTWRVGGCDTKLSPGSLSTPLQGSPPGVTRACPCSGDIPEHPSAGGPPCWNWGPGDIGCDRSPLSPDSLVLQVPARALLEGDTVTLRCRRRWDLRVNSVSFYRDGEELGTLHNGTELSLPPLQLGHYLCRVSDGDSAAESVPLNVTVLGERDPRVRPGDPVTLRCSVQVGSAPVTFTWLRDGREVARGPLLELGAVDVGHSGTYQCVATNQLGQDGHRVFRALSPELALEVTSWDTGGVTRGRCEGLGPRVPVTPLSPHCHPIVSPLSPHCHPLFSSQPPGRPRTGEWGRGPGMSPCPQMAP</sequence>
<dbReference type="PANTHER" id="PTHR11481:SF60">
    <property type="entry name" value="IG-LIKE DOMAIN-CONTAINING PROTEIN"/>
    <property type="match status" value="1"/>
</dbReference>
<dbReference type="SMART" id="SM00408">
    <property type="entry name" value="IGc2"/>
    <property type="match status" value="2"/>
</dbReference>
<name>A0A803VG42_FICAL</name>
<dbReference type="Proteomes" id="UP000016665">
    <property type="component" value="Chromosome 25"/>
</dbReference>
<evidence type="ECO:0000313" key="6">
    <source>
        <dbReference type="Proteomes" id="UP000016665"/>
    </source>
</evidence>
<dbReference type="PROSITE" id="PS50835">
    <property type="entry name" value="IG_LIKE"/>
    <property type="match status" value="2"/>
</dbReference>
<feature type="domain" description="Ig-like" evidence="4">
    <location>
        <begin position="88"/>
        <end position="162"/>
    </location>
</feature>
<dbReference type="Pfam" id="PF13927">
    <property type="entry name" value="Ig_3"/>
    <property type="match status" value="1"/>
</dbReference>
<dbReference type="InterPro" id="IPR036179">
    <property type="entry name" value="Ig-like_dom_sf"/>
</dbReference>
<keyword evidence="1" id="KW-0732">Signal</keyword>
<reference evidence="5" key="2">
    <citation type="submission" date="2025-08" db="UniProtKB">
        <authorList>
            <consortium name="Ensembl"/>
        </authorList>
    </citation>
    <scope>IDENTIFICATION</scope>
</reference>
<dbReference type="GO" id="GO:0006955">
    <property type="term" value="P:immune response"/>
    <property type="evidence" value="ECO:0007669"/>
    <property type="project" value="TreeGrafter"/>
</dbReference>
<dbReference type="SMART" id="SM00409">
    <property type="entry name" value="IG"/>
    <property type="match status" value="2"/>
</dbReference>
<dbReference type="AlphaFoldDB" id="A0A803VG42"/>
<dbReference type="InterPro" id="IPR003599">
    <property type="entry name" value="Ig_sub"/>
</dbReference>
<evidence type="ECO:0000256" key="3">
    <source>
        <dbReference type="SAM" id="MobiDB-lite"/>
    </source>
</evidence>
<feature type="domain" description="Ig-like" evidence="4">
    <location>
        <begin position="164"/>
        <end position="246"/>
    </location>
</feature>
<evidence type="ECO:0000256" key="2">
    <source>
        <dbReference type="ARBA" id="ARBA00023157"/>
    </source>
</evidence>
<dbReference type="GeneTree" id="ENSGT01050000244808"/>
<dbReference type="Gene3D" id="2.60.40.10">
    <property type="entry name" value="Immunoglobulins"/>
    <property type="match status" value="2"/>
</dbReference>
<proteinExistence type="predicted"/>
<evidence type="ECO:0000259" key="4">
    <source>
        <dbReference type="PROSITE" id="PS50835"/>
    </source>
</evidence>
<dbReference type="InterPro" id="IPR003598">
    <property type="entry name" value="Ig_sub2"/>
</dbReference>
<evidence type="ECO:0000313" key="5">
    <source>
        <dbReference type="Ensembl" id="ENSFALP00000021698.1"/>
    </source>
</evidence>